<dbReference type="InterPro" id="IPR013106">
    <property type="entry name" value="Ig_V-set"/>
</dbReference>
<dbReference type="InterPro" id="IPR007110">
    <property type="entry name" value="Ig-like_dom"/>
</dbReference>
<dbReference type="PROSITE" id="PS50835">
    <property type="entry name" value="IG_LIKE"/>
    <property type="match status" value="1"/>
</dbReference>
<reference evidence="7" key="1">
    <citation type="submission" date="2025-08" db="UniProtKB">
        <authorList>
            <consortium name="Ensembl"/>
        </authorList>
    </citation>
    <scope>IDENTIFICATION</scope>
</reference>
<keyword evidence="2" id="KW-1064">Adaptive immunity</keyword>
<dbReference type="SUPFAM" id="SSF48726">
    <property type="entry name" value="Immunoglobulin"/>
    <property type="match status" value="1"/>
</dbReference>
<dbReference type="PANTHER" id="PTHR19367">
    <property type="entry name" value="T-CELL RECEPTOR ALPHA CHAIN V REGION"/>
    <property type="match status" value="1"/>
</dbReference>
<dbReference type="Proteomes" id="UP000694408">
    <property type="component" value="Unplaced"/>
</dbReference>
<dbReference type="Gene3D" id="2.60.40.10">
    <property type="entry name" value="Immunoglobulins"/>
    <property type="match status" value="1"/>
</dbReference>
<organism evidence="7 8">
    <name type="scientific">Junco hyemalis</name>
    <name type="common">Dark-eyed junco</name>
    <dbReference type="NCBI Taxonomy" id="40217"/>
    <lineage>
        <taxon>Eukaryota</taxon>
        <taxon>Metazoa</taxon>
        <taxon>Chordata</taxon>
        <taxon>Craniata</taxon>
        <taxon>Vertebrata</taxon>
        <taxon>Euteleostomi</taxon>
        <taxon>Archelosauria</taxon>
        <taxon>Archosauria</taxon>
        <taxon>Dinosauria</taxon>
        <taxon>Saurischia</taxon>
        <taxon>Theropoda</taxon>
        <taxon>Coelurosauria</taxon>
        <taxon>Aves</taxon>
        <taxon>Neognathae</taxon>
        <taxon>Neoaves</taxon>
        <taxon>Telluraves</taxon>
        <taxon>Australaves</taxon>
        <taxon>Passeriformes</taxon>
        <taxon>Passerellidae</taxon>
        <taxon>Junco</taxon>
    </lineage>
</organism>
<keyword evidence="4" id="KW-0393">Immunoglobulin domain</keyword>
<reference evidence="7" key="2">
    <citation type="submission" date="2025-09" db="UniProtKB">
        <authorList>
            <consortium name="Ensembl"/>
        </authorList>
    </citation>
    <scope>IDENTIFICATION</scope>
</reference>
<keyword evidence="3" id="KW-0675">Receptor</keyword>
<protein>
    <recommendedName>
        <fullName evidence="6">Ig-like domain-containing protein</fullName>
    </recommendedName>
</protein>
<keyword evidence="1" id="KW-0732">Signal</keyword>
<dbReference type="AlphaFoldDB" id="A0A8C5J001"/>
<evidence type="ECO:0000259" key="6">
    <source>
        <dbReference type="PROSITE" id="PS50835"/>
    </source>
</evidence>
<dbReference type="InterPro" id="IPR036179">
    <property type="entry name" value="Ig-like_dom_sf"/>
</dbReference>
<evidence type="ECO:0000313" key="8">
    <source>
        <dbReference type="Proteomes" id="UP000694408"/>
    </source>
</evidence>
<evidence type="ECO:0000313" key="7">
    <source>
        <dbReference type="Ensembl" id="ENSJHYP00000009886.1"/>
    </source>
</evidence>
<dbReference type="SMART" id="SM00406">
    <property type="entry name" value="IGv"/>
    <property type="match status" value="1"/>
</dbReference>
<dbReference type="GO" id="GO:0042101">
    <property type="term" value="C:T cell receptor complex"/>
    <property type="evidence" value="ECO:0007669"/>
    <property type="project" value="UniProtKB-KW"/>
</dbReference>
<evidence type="ECO:0000256" key="5">
    <source>
        <dbReference type="ARBA" id="ARBA00043266"/>
    </source>
</evidence>
<dbReference type="PANTHER" id="PTHR19367:SF42">
    <property type="entry name" value="T CELL RECEPTOR ALPHA VARIABLE 18"/>
    <property type="match status" value="1"/>
</dbReference>
<dbReference type="GO" id="GO:0002250">
    <property type="term" value="P:adaptive immune response"/>
    <property type="evidence" value="ECO:0007669"/>
    <property type="project" value="UniProtKB-KW"/>
</dbReference>
<dbReference type="InterPro" id="IPR013783">
    <property type="entry name" value="Ig-like_fold"/>
</dbReference>
<proteinExistence type="predicted"/>
<sequence>MLGAKAGHRGEMRLCWTGALAKCTNPALPQTAASAVPRTDLTVREGEEFTFQCSMKEGDMSSYYMYWYRQGPWSSLQWIYESLEDTYGAGFQDRFKGRVQSSKNSFTLQLLAPELGDAATYYCGAEPPWSSSAAE</sequence>
<evidence type="ECO:0000256" key="1">
    <source>
        <dbReference type="ARBA" id="ARBA00022729"/>
    </source>
</evidence>
<dbReference type="OMA" id="ADPPWSS"/>
<dbReference type="InterPro" id="IPR051287">
    <property type="entry name" value="TCR_variable_region"/>
</dbReference>
<evidence type="ECO:0000256" key="4">
    <source>
        <dbReference type="ARBA" id="ARBA00023319"/>
    </source>
</evidence>
<feature type="domain" description="Ig-like" evidence="6">
    <location>
        <begin position="29"/>
        <end position="135"/>
    </location>
</feature>
<dbReference type="Ensembl" id="ENSJHYT00000011974.1">
    <property type="protein sequence ID" value="ENSJHYP00000009886.1"/>
    <property type="gene ID" value="ENSJHYG00000007788.1"/>
</dbReference>
<keyword evidence="5" id="KW-0391">Immunity</keyword>
<keyword evidence="8" id="KW-1185">Reference proteome</keyword>
<name>A0A8C5J001_JUNHY</name>
<evidence type="ECO:0000256" key="3">
    <source>
        <dbReference type="ARBA" id="ARBA00023170"/>
    </source>
</evidence>
<evidence type="ECO:0000256" key="2">
    <source>
        <dbReference type="ARBA" id="ARBA00023130"/>
    </source>
</evidence>
<accession>A0A8C5J001</accession>
<keyword evidence="5" id="KW-1279">T cell receptor</keyword>
<dbReference type="Pfam" id="PF07686">
    <property type="entry name" value="V-set"/>
    <property type="match status" value="1"/>
</dbReference>